<keyword evidence="2" id="KW-0560">Oxidoreductase</keyword>
<dbReference type="AlphaFoldDB" id="A0A1G6XPQ2"/>
<reference evidence="2 3" key="1">
    <citation type="submission" date="2016-10" db="EMBL/GenBank/DDBJ databases">
        <authorList>
            <person name="de Groot N.N."/>
        </authorList>
    </citation>
    <scope>NUCLEOTIDE SEQUENCE [LARGE SCALE GENOMIC DNA]</scope>
    <source>
        <strain evidence="2 3">R5</strain>
    </source>
</reference>
<dbReference type="GO" id="GO:0004497">
    <property type="term" value="F:monooxygenase activity"/>
    <property type="evidence" value="ECO:0007669"/>
    <property type="project" value="UniProtKB-KW"/>
</dbReference>
<evidence type="ECO:0000259" key="1">
    <source>
        <dbReference type="PROSITE" id="PS51725"/>
    </source>
</evidence>
<evidence type="ECO:0000313" key="2">
    <source>
        <dbReference type="EMBL" id="SDD79347.1"/>
    </source>
</evidence>
<dbReference type="GO" id="GO:0005829">
    <property type="term" value="C:cytosol"/>
    <property type="evidence" value="ECO:0007669"/>
    <property type="project" value="TreeGrafter"/>
</dbReference>
<feature type="domain" description="ABM" evidence="1">
    <location>
        <begin position="4"/>
        <end position="93"/>
    </location>
</feature>
<organism evidence="2 3">
    <name type="scientific">Bradyrhizobium brasilense</name>
    <dbReference type="NCBI Taxonomy" id="1419277"/>
    <lineage>
        <taxon>Bacteria</taxon>
        <taxon>Pseudomonadati</taxon>
        <taxon>Pseudomonadota</taxon>
        <taxon>Alphaproteobacteria</taxon>
        <taxon>Hyphomicrobiales</taxon>
        <taxon>Nitrobacteraceae</taxon>
        <taxon>Bradyrhizobium</taxon>
    </lineage>
</organism>
<dbReference type="Gene3D" id="3.30.70.100">
    <property type="match status" value="1"/>
</dbReference>
<dbReference type="InterPro" id="IPR050744">
    <property type="entry name" value="AI-2_Isomerase_LsrG"/>
</dbReference>
<accession>A0A1G6XPQ2</accession>
<dbReference type="RefSeq" id="WP_092083541.1">
    <property type="nucleotide sequence ID" value="NZ_FMZW01000015.1"/>
</dbReference>
<proteinExistence type="predicted"/>
<sequence length="106" mass="11952">MGEFVVTVTFSIKAGHTVEFREAMLANAADSIALEPGCRLFDVCEADDGAEIFLYEIYDDKAAFDAHLATEHFRRFDRLVSPWVIEKRIATYVRLGVTTRSHKSGH</sequence>
<dbReference type="Proteomes" id="UP000199245">
    <property type="component" value="Unassembled WGS sequence"/>
</dbReference>
<dbReference type="PANTHER" id="PTHR33336">
    <property type="entry name" value="QUINOL MONOOXYGENASE YGIN-RELATED"/>
    <property type="match status" value="1"/>
</dbReference>
<dbReference type="PROSITE" id="PS51725">
    <property type="entry name" value="ABM"/>
    <property type="match status" value="1"/>
</dbReference>
<gene>
    <name evidence="2" type="ORF">SAMN05216337_101588</name>
</gene>
<keyword evidence="2" id="KW-0503">Monooxygenase</keyword>
<dbReference type="Pfam" id="PF03992">
    <property type="entry name" value="ABM"/>
    <property type="match status" value="1"/>
</dbReference>
<name>A0A1G6XPQ2_9BRAD</name>
<evidence type="ECO:0000313" key="3">
    <source>
        <dbReference type="Proteomes" id="UP000199245"/>
    </source>
</evidence>
<dbReference type="InterPro" id="IPR007138">
    <property type="entry name" value="ABM_dom"/>
</dbReference>
<dbReference type="SUPFAM" id="SSF54909">
    <property type="entry name" value="Dimeric alpha+beta barrel"/>
    <property type="match status" value="1"/>
</dbReference>
<protein>
    <submittedName>
        <fullName evidence="2">Quinol monooxygenase YgiN</fullName>
    </submittedName>
</protein>
<dbReference type="EMBL" id="FMZW01000015">
    <property type="protein sequence ID" value="SDD79347.1"/>
    <property type="molecule type" value="Genomic_DNA"/>
</dbReference>
<dbReference type="PANTHER" id="PTHR33336:SF3">
    <property type="entry name" value="ABM DOMAIN-CONTAINING PROTEIN"/>
    <property type="match status" value="1"/>
</dbReference>
<dbReference type="InterPro" id="IPR011008">
    <property type="entry name" value="Dimeric_a/b-barrel"/>
</dbReference>